<feature type="transmembrane region" description="Helical" evidence="2">
    <location>
        <begin position="43"/>
        <end position="66"/>
    </location>
</feature>
<keyword evidence="1" id="KW-0560">Oxidoreductase</keyword>
<accession>A0ABQ9F7W5</accession>
<dbReference type="PANTHER" id="PTHR44279:SF2">
    <property type="entry name" value="HYDROXYSTEROID (11-BETA) DEHYDROGENASE 1-LIKE B-RELATED"/>
    <property type="match status" value="1"/>
</dbReference>
<keyword evidence="2" id="KW-1133">Transmembrane helix</keyword>
<dbReference type="PANTHER" id="PTHR44279">
    <property type="entry name" value="HYDROXYSTEROID (11-BETA) DEHYDROGENASE 1-LIKE B-RELATED"/>
    <property type="match status" value="1"/>
</dbReference>
<dbReference type="InterPro" id="IPR002347">
    <property type="entry name" value="SDR_fam"/>
</dbReference>
<dbReference type="EMBL" id="JARBDR010000367">
    <property type="protein sequence ID" value="KAJ8313424.1"/>
    <property type="molecule type" value="Genomic_DNA"/>
</dbReference>
<dbReference type="Pfam" id="PF00106">
    <property type="entry name" value="adh_short"/>
    <property type="match status" value="1"/>
</dbReference>
<evidence type="ECO:0000256" key="2">
    <source>
        <dbReference type="SAM" id="Phobius"/>
    </source>
</evidence>
<dbReference type="InterPro" id="IPR020904">
    <property type="entry name" value="Sc_DH/Rdtase_CS"/>
</dbReference>
<reference evidence="3 4" key="1">
    <citation type="submission" date="2022-12" db="EMBL/GenBank/DDBJ databases">
        <title>Chromosome-level genome of Tegillarca granosa.</title>
        <authorList>
            <person name="Kim J."/>
        </authorList>
    </citation>
    <scope>NUCLEOTIDE SEQUENCE [LARGE SCALE GENOMIC DNA]</scope>
    <source>
        <strain evidence="3">Teg-2019</strain>
        <tissue evidence="3">Adductor muscle</tissue>
    </source>
</reference>
<evidence type="ECO:0000313" key="4">
    <source>
        <dbReference type="Proteomes" id="UP001217089"/>
    </source>
</evidence>
<proteinExistence type="predicted"/>
<gene>
    <name evidence="3" type="ORF">KUTeg_009052</name>
</gene>
<dbReference type="PROSITE" id="PS00061">
    <property type="entry name" value="ADH_SHORT"/>
    <property type="match status" value="1"/>
</dbReference>
<dbReference type="SUPFAM" id="SSF51735">
    <property type="entry name" value="NAD(P)-binding Rossmann-fold domains"/>
    <property type="match status" value="1"/>
</dbReference>
<dbReference type="Proteomes" id="UP001217089">
    <property type="component" value="Unassembled WGS sequence"/>
</dbReference>
<dbReference type="Gene3D" id="3.40.50.720">
    <property type="entry name" value="NAD(P)-binding Rossmann-like Domain"/>
    <property type="match status" value="1"/>
</dbReference>
<dbReference type="PRINTS" id="PR00081">
    <property type="entry name" value="GDHRDH"/>
</dbReference>
<evidence type="ECO:0000256" key="1">
    <source>
        <dbReference type="ARBA" id="ARBA00023002"/>
    </source>
</evidence>
<keyword evidence="2" id="KW-0472">Membrane</keyword>
<keyword evidence="2" id="KW-0812">Transmembrane</keyword>
<comment type="caution">
    <text evidence="3">The sequence shown here is derived from an EMBL/GenBank/DDBJ whole genome shotgun (WGS) entry which is preliminary data.</text>
</comment>
<name>A0ABQ9F7W5_TEGGR</name>
<evidence type="ECO:0000313" key="3">
    <source>
        <dbReference type="EMBL" id="KAJ8313424.1"/>
    </source>
</evidence>
<dbReference type="InterPro" id="IPR036291">
    <property type="entry name" value="NAD(P)-bd_dom_sf"/>
</dbReference>
<keyword evidence="4" id="KW-1185">Reference proteome</keyword>
<sequence>MDKKYVKDGDTHDNIEINNLLKEIHSIVDNKTNILISAVKNAVVGLVMWKKILAMVVGVLIGYWLIDDFNPDVIKGKRIVITGASTGIGEQMAYHFAKMGANILVTARREHALQQVVSRCKEINPNGQYYYISADMLNMTSTYSVINEAKVKLGGIDYLVLNHIIVIPMGVWQGTVENLTLMDKIIDVNFKAYVHLASHAIPYLQESQGHIIVVSSLSGKLAQPFTAVYSASKFALDGFFSGLRQEFLMKRTENSIKGLRNFGQDYLIENVQPAKPEDAAMAIIKGGAQRAREIHFPYMGTRLVTLFRDFFPGEAFQLKM</sequence>
<protein>
    <submittedName>
        <fullName evidence="3">Uncharacterized protein</fullName>
    </submittedName>
</protein>
<organism evidence="3 4">
    <name type="scientific">Tegillarca granosa</name>
    <name type="common">Malaysian cockle</name>
    <name type="synonym">Anadara granosa</name>
    <dbReference type="NCBI Taxonomy" id="220873"/>
    <lineage>
        <taxon>Eukaryota</taxon>
        <taxon>Metazoa</taxon>
        <taxon>Spiralia</taxon>
        <taxon>Lophotrochozoa</taxon>
        <taxon>Mollusca</taxon>
        <taxon>Bivalvia</taxon>
        <taxon>Autobranchia</taxon>
        <taxon>Pteriomorphia</taxon>
        <taxon>Arcoida</taxon>
        <taxon>Arcoidea</taxon>
        <taxon>Arcidae</taxon>
        <taxon>Tegillarca</taxon>
    </lineage>
</organism>
<dbReference type="InterPro" id="IPR051253">
    <property type="entry name" value="11-beta-HSD"/>
</dbReference>